<dbReference type="PROSITE" id="PS51126">
    <property type="entry name" value="DILUTE"/>
    <property type="match status" value="1"/>
</dbReference>
<dbReference type="SMART" id="SM01132">
    <property type="entry name" value="DIL"/>
    <property type="match status" value="1"/>
</dbReference>
<comment type="caution">
    <text evidence="3">The sequence shown here is derived from an EMBL/GenBank/DDBJ whole genome shotgun (WGS) entry which is preliminary data.</text>
</comment>
<protein>
    <recommendedName>
        <fullName evidence="2">Dilute domain-containing protein</fullName>
    </recommendedName>
</protein>
<feature type="compositionally biased region" description="Polar residues" evidence="1">
    <location>
        <begin position="665"/>
        <end position="691"/>
    </location>
</feature>
<feature type="compositionally biased region" description="Basic and acidic residues" evidence="1">
    <location>
        <begin position="653"/>
        <end position="662"/>
    </location>
</feature>
<feature type="region of interest" description="Disordered" evidence="1">
    <location>
        <begin position="653"/>
        <end position="691"/>
    </location>
</feature>
<dbReference type="Gene3D" id="1.25.40.20">
    <property type="entry name" value="Ankyrin repeat-containing domain"/>
    <property type="match status" value="1"/>
</dbReference>
<dbReference type="InterPro" id="IPR037986">
    <property type="entry name" value="Myo5p-like_CBD_DIL"/>
</dbReference>
<feature type="compositionally biased region" description="Acidic residues" evidence="1">
    <location>
        <begin position="225"/>
        <end position="243"/>
    </location>
</feature>
<dbReference type="AlphaFoldDB" id="A0A4Y7TMN0"/>
<feature type="compositionally biased region" description="Polar residues" evidence="1">
    <location>
        <begin position="444"/>
        <end position="457"/>
    </location>
</feature>
<feature type="region of interest" description="Disordered" evidence="1">
    <location>
        <begin position="818"/>
        <end position="897"/>
    </location>
</feature>
<evidence type="ECO:0000256" key="1">
    <source>
        <dbReference type="SAM" id="MobiDB-lite"/>
    </source>
</evidence>
<feature type="compositionally biased region" description="Basic and acidic residues" evidence="1">
    <location>
        <begin position="837"/>
        <end position="849"/>
    </location>
</feature>
<organism evidence="3 4">
    <name type="scientific">Coprinellus micaceus</name>
    <name type="common">Glistening ink-cap mushroom</name>
    <name type="synonym">Coprinus micaceus</name>
    <dbReference type="NCBI Taxonomy" id="71717"/>
    <lineage>
        <taxon>Eukaryota</taxon>
        <taxon>Fungi</taxon>
        <taxon>Dikarya</taxon>
        <taxon>Basidiomycota</taxon>
        <taxon>Agaricomycotina</taxon>
        <taxon>Agaricomycetes</taxon>
        <taxon>Agaricomycetidae</taxon>
        <taxon>Agaricales</taxon>
        <taxon>Agaricineae</taxon>
        <taxon>Psathyrellaceae</taxon>
        <taxon>Coprinellus</taxon>
    </lineage>
</organism>
<accession>A0A4Y7TMN0</accession>
<feature type="compositionally biased region" description="Low complexity" evidence="1">
    <location>
        <begin position="752"/>
        <end position="762"/>
    </location>
</feature>
<dbReference type="EMBL" id="QPFP01000008">
    <property type="protein sequence ID" value="TEB35168.1"/>
    <property type="molecule type" value="Genomic_DNA"/>
</dbReference>
<feature type="region of interest" description="Disordered" evidence="1">
    <location>
        <begin position="221"/>
        <end position="243"/>
    </location>
</feature>
<proteinExistence type="predicted"/>
<dbReference type="CDD" id="cd15473">
    <property type="entry name" value="Myo5p-like_CBD_DIL_ANK"/>
    <property type="match status" value="1"/>
</dbReference>
<dbReference type="PANTHER" id="PTHR16027">
    <property type="entry name" value="DILUTE DOMAIN-CONTAINING PROTEIN YPR089W"/>
    <property type="match status" value="1"/>
</dbReference>
<evidence type="ECO:0000259" key="2">
    <source>
        <dbReference type="PROSITE" id="PS51126"/>
    </source>
</evidence>
<dbReference type="GO" id="GO:0051020">
    <property type="term" value="F:GTPase binding"/>
    <property type="evidence" value="ECO:0007669"/>
    <property type="project" value="TreeGrafter"/>
</dbReference>
<keyword evidence="4" id="KW-1185">Reference proteome</keyword>
<feature type="compositionally biased region" description="Basic and acidic residues" evidence="1">
    <location>
        <begin position="818"/>
        <end position="829"/>
    </location>
</feature>
<gene>
    <name evidence="3" type="ORF">FA13DRAFT_1728976</name>
</gene>
<sequence length="897" mass="99959">MDFDPEPDLHPLYPTTTQISSLLSSDSGLDPTQKTELVKHCLRRACLFGDPSLAQFLIRDSQAQAFVDLTAKDEDGVGLVSLTIHVFGGDPDRDIEREECVRLLVSQGADLTADKAGWTPLHHAALLAPPTLVVYLMTHGCSPFDVTEKNLTPLDIITAHSVLPGRDDVAMLLEEAMRGEGWTGGRMEQKRRHYDRLSKRKGKQRAIRDDVSQVLGVSPRWWTSDENDSGSDSDDDEDAADDDVFTPPADYASMLVFNPIALPEIFDTLITSYPISLKDPTPANTLYMLARFACLTCDHTWLEDLIMGAADTIEETFFNNADDLTTLIFWLHNTTLWLHLMQCDNSISEACEMLGSFELIEEVINSVFVFIIRFAERRIDELLDSALLDYAPQGSESETVQFESEWSFLRPFTKKKPTPIGVGQPPGHRSHLSSSESKARPVTPSRSGQGFTPTTPKFSSLKQTIARAQARAAGTPPPTTPPIPTPYDLTSFLTALQALLVFADINPLFTTQLWSQVLYWTSCEIFNRVISRKKYLCRSRGVQISSNMAVLEEWVDEMGVPPGVLSHFAPVRDLLSWVQCLSSISDFPELVAVIQSLKAMNPLQMRRAVRDYKYEINENKMTEENVQYITQLQKDWERHRVKLGVEALRKEISERDRDRDDAASTAISGSVSGDDQASIMSAMSTEPTSSRQSIDLLLDKEQEITFWEPPKPPQVLGELLDSRYMLPLLFPFNPRLLAALPSKAFLDMNVPGSQPPSASLSPPSNPKGSIDFGRPGPLLWRSRNRKIREAGVGALQWVDGLHSASRWWRPLDHTLHDDVEGQDDSHAHGPEGAGESEAVHGGEEQDSTLRVETQFTPFTRKPSIRSKGRPSMGDVTPIDPSFNPNEVEVPRTASPVP</sequence>
<dbReference type="InterPro" id="IPR036770">
    <property type="entry name" value="Ankyrin_rpt-contain_sf"/>
</dbReference>
<dbReference type="InterPro" id="IPR002710">
    <property type="entry name" value="Dilute_dom"/>
</dbReference>
<dbReference type="Pfam" id="PF01843">
    <property type="entry name" value="DIL"/>
    <property type="match status" value="1"/>
</dbReference>
<dbReference type="PANTHER" id="PTHR16027:SF6">
    <property type="entry name" value="DILUTE DOMAIN-CONTAINING PROTEIN"/>
    <property type="match status" value="1"/>
</dbReference>
<dbReference type="STRING" id="71717.A0A4Y7TMN0"/>
<reference evidence="3 4" key="1">
    <citation type="journal article" date="2019" name="Nat. Ecol. Evol.">
        <title>Megaphylogeny resolves global patterns of mushroom evolution.</title>
        <authorList>
            <person name="Varga T."/>
            <person name="Krizsan K."/>
            <person name="Foldi C."/>
            <person name="Dima B."/>
            <person name="Sanchez-Garcia M."/>
            <person name="Sanchez-Ramirez S."/>
            <person name="Szollosi G.J."/>
            <person name="Szarkandi J.G."/>
            <person name="Papp V."/>
            <person name="Albert L."/>
            <person name="Andreopoulos W."/>
            <person name="Angelini C."/>
            <person name="Antonin V."/>
            <person name="Barry K.W."/>
            <person name="Bougher N.L."/>
            <person name="Buchanan P."/>
            <person name="Buyck B."/>
            <person name="Bense V."/>
            <person name="Catcheside P."/>
            <person name="Chovatia M."/>
            <person name="Cooper J."/>
            <person name="Damon W."/>
            <person name="Desjardin D."/>
            <person name="Finy P."/>
            <person name="Geml J."/>
            <person name="Haridas S."/>
            <person name="Hughes K."/>
            <person name="Justo A."/>
            <person name="Karasinski D."/>
            <person name="Kautmanova I."/>
            <person name="Kiss B."/>
            <person name="Kocsube S."/>
            <person name="Kotiranta H."/>
            <person name="LaButti K.M."/>
            <person name="Lechner B.E."/>
            <person name="Liimatainen K."/>
            <person name="Lipzen A."/>
            <person name="Lukacs Z."/>
            <person name="Mihaltcheva S."/>
            <person name="Morgado L.N."/>
            <person name="Niskanen T."/>
            <person name="Noordeloos M.E."/>
            <person name="Ohm R.A."/>
            <person name="Ortiz-Santana B."/>
            <person name="Ovrebo C."/>
            <person name="Racz N."/>
            <person name="Riley R."/>
            <person name="Savchenko A."/>
            <person name="Shiryaev A."/>
            <person name="Soop K."/>
            <person name="Spirin V."/>
            <person name="Szebenyi C."/>
            <person name="Tomsovsky M."/>
            <person name="Tulloss R.E."/>
            <person name="Uehling J."/>
            <person name="Grigoriev I.V."/>
            <person name="Vagvolgyi C."/>
            <person name="Papp T."/>
            <person name="Martin F.M."/>
            <person name="Miettinen O."/>
            <person name="Hibbett D.S."/>
            <person name="Nagy L.G."/>
        </authorList>
    </citation>
    <scope>NUCLEOTIDE SEQUENCE [LARGE SCALE GENOMIC DNA]</scope>
    <source>
        <strain evidence="3 4">FP101781</strain>
    </source>
</reference>
<feature type="region of interest" description="Disordered" evidence="1">
    <location>
        <begin position="416"/>
        <end position="457"/>
    </location>
</feature>
<evidence type="ECO:0000313" key="4">
    <source>
        <dbReference type="Proteomes" id="UP000298030"/>
    </source>
</evidence>
<evidence type="ECO:0000313" key="3">
    <source>
        <dbReference type="EMBL" id="TEB35168.1"/>
    </source>
</evidence>
<dbReference type="OrthoDB" id="426293at2759"/>
<feature type="region of interest" description="Disordered" evidence="1">
    <location>
        <begin position="752"/>
        <end position="777"/>
    </location>
</feature>
<dbReference type="Proteomes" id="UP000298030">
    <property type="component" value="Unassembled WGS sequence"/>
</dbReference>
<feature type="domain" description="Dilute" evidence="2">
    <location>
        <begin position="307"/>
        <end position="635"/>
    </location>
</feature>
<dbReference type="InterPro" id="IPR052072">
    <property type="entry name" value="Vascular_dev_regulator"/>
</dbReference>
<name>A0A4Y7TMN0_COPMI</name>
<dbReference type="SUPFAM" id="SSF48403">
    <property type="entry name" value="Ankyrin repeat"/>
    <property type="match status" value="1"/>
</dbReference>